<dbReference type="InterPro" id="IPR000301">
    <property type="entry name" value="Tetraspanin_animals"/>
</dbReference>
<evidence type="ECO:0000256" key="1">
    <source>
        <dbReference type="ARBA" id="ARBA00004141"/>
    </source>
</evidence>
<organism evidence="7 8">
    <name type="scientific">Chilo suppressalis</name>
    <name type="common">Asiatic rice borer moth</name>
    <dbReference type="NCBI Taxonomy" id="168631"/>
    <lineage>
        <taxon>Eukaryota</taxon>
        <taxon>Metazoa</taxon>
        <taxon>Ecdysozoa</taxon>
        <taxon>Arthropoda</taxon>
        <taxon>Hexapoda</taxon>
        <taxon>Insecta</taxon>
        <taxon>Pterygota</taxon>
        <taxon>Neoptera</taxon>
        <taxon>Endopterygota</taxon>
        <taxon>Lepidoptera</taxon>
        <taxon>Glossata</taxon>
        <taxon>Ditrysia</taxon>
        <taxon>Pyraloidea</taxon>
        <taxon>Crambidae</taxon>
        <taxon>Crambinae</taxon>
        <taxon>Chilo</taxon>
    </lineage>
</organism>
<dbReference type="EMBL" id="OU963899">
    <property type="protein sequence ID" value="CAH0406654.1"/>
    <property type="molecule type" value="Genomic_DNA"/>
</dbReference>
<evidence type="ECO:0000256" key="6">
    <source>
        <dbReference type="RuleBase" id="RU361218"/>
    </source>
</evidence>
<dbReference type="PIRSF" id="PIRSF002419">
    <property type="entry name" value="Tetraspanin"/>
    <property type="match status" value="1"/>
</dbReference>
<accession>A0ABN8BCH6</accession>
<dbReference type="CDD" id="cd03127">
    <property type="entry name" value="tetraspanin_LEL"/>
    <property type="match status" value="1"/>
</dbReference>
<feature type="transmembrane region" description="Helical" evidence="6">
    <location>
        <begin position="12"/>
        <end position="32"/>
    </location>
</feature>
<dbReference type="PANTHER" id="PTHR19282">
    <property type="entry name" value="TETRASPANIN"/>
    <property type="match status" value="1"/>
</dbReference>
<evidence type="ECO:0000313" key="7">
    <source>
        <dbReference type="EMBL" id="CAH0406654.1"/>
    </source>
</evidence>
<reference evidence="7" key="1">
    <citation type="submission" date="2021-12" db="EMBL/GenBank/DDBJ databases">
        <authorList>
            <person name="King R."/>
        </authorList>
    </citation>
    <scope>NUCLEOTIDE SEQUENCE</scope>
</reference>
<dbReference type="Proteomes" id="UP001153292">
    <property type="component" value="Chromosome 6"/>
</dbReference>
<comment type="subcellular location">
    <subcellularLocation>
        <location evidence="1 6">Membrane</location>
        <topology evidence="1 6">Multi-pass membrane protein</topology>
    </subcellularLocation>
</comment>
<feature type="transmembrane region" description="Helical" evidence="6">
    <location>
        <begin position="82"/>
        <end position="106"/>
    </location>
</feature>
<sequence>MLEKFYSTVKYSLVSVNFLFVITGIIILAIGSSVQRAYNGYHSFLSERLLSLPAFCIATGIIIFIIAFAGFYGAYRENYLMIMAYAGLMVLMFIFVMSACIAGYVLKRDAVALVQTELYETMPMYKQDYIVTRLWDEVQEDFRCCGVKNASDWLPILDTQNSIGLPVSCCELPVGAVQILNCTVEATTLYRGGCSDAFGSWVQSHIGTIGVAGIFLIILQALAVGASIWLAKVSRDEQAAYP</sequence>
<comment type="similarity">
    <text evidence="2 6">Belongs to the tetraspanin (TM4SF) family.</text>
</comment>
<dbReference type="PANTHER" id="PTHR19282:SF456">
    <property type="entry name" value="CD63 MOLECULE"/>
    <property type="match status" value="1"/>
</dbReference>
<keyword evidence="3 6" id="KW-0812">Transmembrane</keyword>
<dbReference type="Pfam" id="PF00335">
    <property type="entry name" value="Tetraspanin"/>
    <property type="match status" value="1"/>
</dbReference>
<evidence type="ECO:0000256" key="3">
    <source>
        <dbReference type="ARBA" id="ARBA00022692"/>
    </source>
</evidence>
<keyword evidence="4 6" id="KW-1133">Transmembrane helix</keyword>
<name>A0ABN8BCH6_CHISP</name>
<evidence type="ECO:0000256" key="2">
    <source>
        <dbReference type="ARBA" id="ARBA00006840"/>
    </source>
</evidence>
<evidence type="ECO:0000313" key="8">
    <source>
        <dbReference type="Proteomes" id="UP001153292"/>
    </source>
</evidence>
<dbReference type="PRINTS" id="PR00259">
    <property type="entry name" value="TMFOUR"/>
</dbReference>
<feature type="transmembrane region" description="Helical" evidence="6">
    <location>
        <begin position="52"/>
        <end position="75"/>
    </location>
</feature>
<evidence type="ECO:0000256" key="4">
    <source>
        <dbReference type="ARBA" id="ARBA00022989"/>
    </source>
</evidence>
<feature type="transmembrane region" description="Helical" evidence="6">
    <location>
        <begin position="206"/>
        <end position="231"/>
    </location>
</feature>
<dbReference type="SUPFAM" id="SSF48652">
    <property type="entry name" value="Tetraspanin"/>
    <property type="match status" value="1"/>
</dbReference>
<dbReference type="InterPro" id="IPR008952">
    <property type="entry name" value="Tetraspanin_EC2_sf"/>
</dbReference>
<dbReference type="Gene3D" id="1.10.1450.10">
    <property type="entry name" value="Tetraspanin"/>
    <property type="match status" value="1"/>
</dbReference>
<keyword evidence="8" id="KW-1185">Reference proteome</keyword>
<keyword evidence="5 6" id="KW-0472">Membrane</keyword>
<gene>
    <name evidence="7" type="ORF">CHILSU_LOCUS10035</name>
</gene>
<protein>
    <recommendedName>
        <fullName evidence="6">Tetraspanin</fullName>
    </recommendedName>
</protein>
<proteinExistence type="inferred from homology"/>
<dbReference type="InterPro" id="IPR018499">
    <property type="entry name" value="Tetraspanin/Peripherin"/>
</dbReference>
<evidence type="ECO:0000256" key="5">
    <source>
        <dbReference type="ARBA" id="ARBA00023136"/>
    </source>
</evidence>